<dbReference type="EMBL" id="UGQY01000001">
    <property type="protein sequence ID" value="STZ74243.1"/>
    <property type="molecule type" value="Genomic_DNA"/>
</dbReference>
<organism evidence="1 2">
    <name type="scientific">Mycolicibacterium fortuitum</name>
    <name type="common">Mycobacterium fortuitum</name>
    <dbReference type="NCBI Taxonomy" id="1766"/>
    <lineage>
        <taxon>Bacteria</taxon>
        <taxon>Bacillati</taxon>
        <taxon>Actinomycetota</taxon>
        <taxon>Actinomycetes</taxon>
        <taxon>Mycobacteriales</taxon>
        <taxon>Mycobacteriaceae</taxon>
        <taxon>Mycolicibacterium</taxon>
    </lineage>
</organism>
<name>A0A378UBW6_MYCFO</name>
<sequence>MCRSEIRARIFEITWTQSDLVRRRIESRDAAEMLTADQTNPLPCKICWPTTTATARLPEAVPEKKEVVAVNAESTRVLSSGVAVGR</sequence>
<dbReference type="AlphaFoldDB" id="A0A378UBW6"/>
<dbReference type="Proteomes" id="UP000255389">
    <property type="component" value="Unassembled WGS sequence"/>
</dbReference>
<accession>A0A378UBW6</accession>
<reference evidence="1 2" key="1">
    <citation type="submission" date="2018-06" db="EMBL/GenBank/DDBJ databases">
        <authorList>
            <consortium name="Pathogen Informatics"/>
            <person name="Doyle S."/>
        </authorList>
    </citation>
    <scope>NUCLEOTIDE SEQUENCE [LARGE SCALE GENOMIC DNA]</scope>
    <source>
        <strain evidence="1 2">NCTC1542</strain>
    </source>
</reference>
<evidence type="ECO:0000313" key="2">
    <source>
        <dbReference type="Proteomes" id="UP000255389"/>
    </source>
</evidence>
<gene>
    <name evidence="1" type="ORF">NCTC1542_01794</name>
</gene>
<protein>
    <submittedName>
        <fullName evidence="1">Uncharacterized protein</fullName>
    </submittedName>
</protein>
<proteinExistence type="predicted"/>
<evidence type="ECO:0000313" key="1">
    <source>
        <dbReference type="EMBL" id="STZ74243.1"/>
    </source>
</evidence>